<name>A0AAE4V7J1_9NOCA</name>
<feature type="transmembrane region" description="Helical" evidence="2">
    <location>
        <begin position="31"/>
        <end position="52"/>
    </location>
</feature>
<organism evidence="3 4">
    <name type="scientific">Rhodococcus oxybenzonivorans</name>
    <dbReference type="NCBI Taxonomy" id="1990687"/>
    <lineage>
        <taxon>Bacteria</taxon>
        <taxon>Bacillati</taxon>
        <taxon>Actinomycetota</taxon>
        <taxon>Actinomycetes</taxon>
        <taxon>Mycobacteriales</taxon>
        <taxon>Nocardiaceae</taxon>
        <taxon>Rhodococcus</taxon>
    </lineage>
</organism>
<keyword evidence="2" id="KW-1133">Transmembrane helix</keyword>
<accession>A0AAE4V7J1</accession>
<feature type="region of interest" description="Disordered" evidence="1">
    <location>
        <begin position="1"/>
        <end position="28"/>
    </location>
</feature>
<evidence type="ECO:0000313" key="4">
    <source>
        <dbReference type="Proteomes" id="UP001185863"/>
    </source>
</evidence>
<evidence type="ECO:0000256" key="1">
    <source>
        <dbReference type="SAM" id="MobiDB-lite"/>
    </source>
</evidence>
<evidence type="ECO:0000313" key="3">
    <source>
        <dbReference type="EMBL" id="MDV7269009.1"/>
    </source>
</evidence>
<feature type="compositionally biased region" description="Basic and acidic residues" evidence="1">
    <location>
        <begin position="7"/>
        <end position="28"/>
    </location>
</feature>
<gene>
    <name evidence="3" type="ORF">R4315_31310</name>
</gene>
<evidence type="ECO:0000256" key="2">
    <source>
        <dbReference type="SAM" id="Phobius"/>
    </source>
</evidence>
<comment type="caution">
    <text evidence="3">The sequence shown here is derived from an EMBL/GenBank/DDBJ whole genome shotgun (WGS) entry which is preliminary data.</text>
</comment>
<keyword evidence="2" id="KW-0812">Transmembrane</keyword>
<dbReference type="RefSeq" id="WP_213575801.1">
    <property type="nucleotide sequence ID" value="NZ_JAWLUP010000274.1"/>
</dbReference>
<sequence length="177" mass="18832">MNVAQAPERERSATTGEREQSSTGRERSLNGYAATMAAYTFVVAVVTVLGALTNRQLPRAMTVRELVITAFAAHKLSRTVTKDAVTTPLRAPFTERAGDGGPGEVMEKPQASDGVKHSIGELLTCPFCFDVWVITGFTIGHVFAPRATRMVADAMAALAGADFLQLAYATAQQVAEG</sequence>
<proteinExistence type="predicted"/>
<dbReference type="EMBL" id="JAWLUP010000274">
    <property type="protein sequence ID" value="MDV7269009.1"/>
    <property type="molecule type" value="Genomic_DNA"/>
</dbReference>
<keyword evidence="2" id="KW-0472">Membrane</keyword>
<protein>
    <submittedName>
        <fullName evidence="3">DUF1360 domain-containing protein</fullName>
    </submittedName>
</protein>
<dbReference type="InterPro" id="IPR010773">
    <property type="entry name" value="Mycophage_PG1_Gp7"/>
</dbReference>
<dbReference type="Proteomes" id="UP001185863">
    <property type="component" value="Unassembled WGS sequence"/>
</dbReference>
<dbReference type="AlphaFoldDB" id="A0AAE4V7J1"/>
<reference evidence="3" key="1">
    <citation type="submission" date="2023-10" db="EMBL/GenBank/DDBJ databases">
        <title>Development of a sustainable strategy for remediation of hydrocarbon-contaminated territories based on the waste exchange concept.</title>
        <authorList>
            <person name="Krivoruchko A."/>
        </authorList>
    </citation>
    <scope>NUCLEOTIDE SEQUENCE</scope>
    <source>
        <strain evidence="3">IEGM 68</strain>
    </source>
</reference>
<dbReference type="Pfam" id="PF07098">
    <property type="entry name" value="DUF1360"/>
    <property type="match status" value="1"/>
</dbReference>